<dbReference type="Proteomes" id="UP000636755">
    <property type="component" value="Unassembled WGS sequence"/>
</dbReference>
<comment type="caution">
    <text evidence="4">The sequence shown here is derived from an EMBL/GenBank/DDBJ whole genome shotgun (WGS) entry which is preliminary data.</text>
</comment>
<dbReference type="Gene3D" id="3.90.1750.20">
    <property type="entry name" value="Putative Large Serine Recombinase, Chain B, Domain 2"/>
    <property type="match status" value="1"/>
</dbReference>
<organism evidence="4 5">
    <name type="scientific">Ruminococcus intestinalis</name>
    <dbReference type="NCBI Taxonomy" id="2763066"/>
    <lineage>
        <taxon>Bacteria</taxon>
        <taxon>Bacillati</taxon>
        <taxon>Bacillota</taxon>
        <taxon>Clostridia</taxon>
        <taxon>Eubacteriales</taxon>
        <taxon>Oscillospiraceae</taxon>
        <taxon>Ruminococcus</taxon>
    </lineage>
</organism>
<dbReference type="InterPro" id="IPR025827">
    <property type="entry name" value="Zn_ribbon_recom_dom"/>
</dbReference>
<dbReference type="CDD" id="cd00338">
    <property type="entry name" value="Ser_Recombinase"/>
    <property type="match status" value="1"/>
</dbReference>
<feature type="coiled-coil region" evidence="1">
    <location>
        <begin position="383"/>
        <end position="437"/>
    </location>
</feature>
<keyword evidence="5" id="KW-1185">Reference proteome</keyword>
<dbReference type="Pfam" id="PF13408">
    <property type="entry name" value="Zn_ribbon_recom"/>
    <property type="match status" value="1"/>
</dbReference>
<dbReference type="PANTHER" id="PTHR30461">
    <property type="entry name" value="DNA-INVERTASE FROM LAMBDOID PROPHAGE"/>
    <property type="match status" value="1"/>
</dbReference>
<feature type="domain" description="Resolvase/invertase-type recombinase catalytic" evidence="2">
    <location>
        <begin position="6"/>
        <end position="151"/>
    </location>
</feature>
<dbReference type="InterPro" id="IPR050639">
    <property type="entry name" value="SSR_resolvase"/>
</dbReference>
<dbReference type="SUPFAM" id="SSF53041">
    <property type="entry name" value="Resolvase-like"/>
    <property type="match status" value="1"/>
</dbReference>
<name>A0ABR7HJR2_9FIRM</name>
<dbReference type="PROSITE" id="PS51736">
    <property type="entry name" value="RECOMBINASES_3"/>
    <property type="match status" value="1"/>
</dbReference>
<dbReference type="PROSITE" id="PS51737">
    <property type="entry name" value="RECOMBINASE_DNA_BIND"/>
    <property type="match status" value="1"/>
</dbReference>
<reference evidence="4 5" key="1">
    <citation type="submission" date="2020-08" db="EMBL/GenBank/DDBJ databases">
        <title>Genome public.</title>
        <authorList>
            <person name="Liu C."/>
            <person name="Sun Q."/>
        </authorList>
    </citation>
    <scope>NUCLEOTIDE SEQUENCE [LARGE SCALE GENOMIC DNA]</scope>
    <source>
        <strain evidence="4 5">NSJ-71</strain>
    </source>
</reference>
<keyword evidence="1" id="KW-0175">Coiled coil</keyword>
<evidence type="ECO:0000256" key="1">
    <source>
        <dbReference type="SAM" id="Coils"/>
    </source>
</evidence>
<dbReference type="PANTHER" id="PTHR30461:SF23">
    <property type="entry name" value="DNA RECOMBINASE-RELATED"/>
    <property type="match status" value="1"/>
</dbReference>
<dbReference type="RefSeq" id="WP_186934961.1">
    <property type="nucleotide sequence ID" value="NZ_JACOPS010000001.1"/>
</dbReference>
<dbReference type="Gene3D" id="3.40.50.1390">
    <property type="entry name" value="Resolvase, N-terminal catalytic domain"/>
    <property type="match status" value="1"/>
</dbReference>
<feature type="domain" description="Recombinase" evidence="3">
    <location>
        <begin position="159"/>
        <end position="285"/>
    </location>
</feature>
<protein>
    <submittedName>
        <fullName evidence="4">Recombinase family protein</fullName>
    </submittedName>
</protein>
<sequence>MEETIKAVGYARFSSSMQREESITAQKRYMMMYAKRNNMEVIDWYCDEAKSAKTVNRPAFQKMINDAKNNPEFKAVLVHKTDRFSRNLSDSIQYKKLLEEYGVQVIFVNERFENNPESHLLYHIMGSVNQFYNENLAREVMKGLKENAYQCKFTCGRPPLGYDVDKDLKLVINEKEAEAVRLIFEMSAEGYGYGETIDKLNILGYKTKKGLPFVKNSLYEILKNEKYKGTYIFNRSCSANALNKRNNHRRKPEEEIIRIENGCPAIVSSGLWHRANAVKKATRSNFTNAKNTYLLTGLIHCCECGGKFHGNIRYNKNNTNLVYRCSAKKNKRKCESKEIRCEYLDSFVIDKFVEFFFNDDNIKVITKQLNEQYNKSCISDLEYNEAKSTLKILEKSRNNLVEAIANTGINDIMSDKIKEYEEQIKKTAEFIQKYEKQKIDRVITEDEVREQINHLKDYFYNPKNLIRTKYVLSQYIDRIDISNENVQVQFKVSMSPSDNAEV</sequence>
<proteinExistence type="predicted"/>
<gene>
    <name evidence="4" type="ORF">H8R91_04140</name>
</gene>
<evidence type="ECO:0000259" key="2">
    <source>
        <dbReference type="PROSITE" id="PS51736"/>
    </source>
</evidence>
<accession>A0ABR7HJR2</accession>
<dbReference type="SMART" id="SM00857">
    <property type="entry name" value="Resolvase"/>
    <property type="match status" value="1"/>
</dbReference>
<dbReference type="EMBL" id="JACOPS010000001">
    <property type="protein sequence ID" value="MBC5727726.1"/>
    <property type="molecule type" value="Genomic_DNA"/>
</dbReference>
<dbReference type="InterPro" id="IPR011109">
    <property type="entry name" value="DNA_bind_recombinase_dom"/>
</dbReference>
<dbReference type="InterPro" id="IPR036162">
    <property type="entry name" value="Resolvase-like_N_sf"/>
</dbReference>
<dbReference type="Pfam" id="PF00239">
    <property type="entry name" value="Resolvase"/>
    <property type="match status" value="1"/>
</dbReference>
<evidence type="ECO:0000259" key="3">
    <source>
        <dbReference type="PROSITE" id="PS51737"/>
    </source>
</evidence>
<evidence type="ECO:0000313" key="5">
    <source>
        <dbReference type="Proteomes" id="UP000636755"/>
    </source>
</evidence>
<evidence type="ECO:0000313" key="4">
    <source>
        <dbReference type="EMBL" id="MBC5727726.1"/>
    </source>
</evidence>
<dbReference type="Pfam" id="PF07508">
    <property type="entry name" value="Recombinase"/>
    <property type="match status" value="1"/>
</dbReference>
<dbReference type="InterPro" id="IPR006119">
    <property type="entry name" value="Resolv_N"/>
</dbReference>
<dbReference type="InterPro" id="IPR038109">
    <property type="entry name" value="DNA_bind_recomb_sf"/>
</dbReference>